<organism evidence="1 2">
    <name type="scientific">Penicillium thymicola</name>
    <dbReference type="NCBI Taxonomy" id="293382"/>
    <lineage>
        <taxon>Eukaryota</taxon>
        <taxon>Fungi</taxon>
        <taxon>Dikarya</taxon>
        <taxon>Ascomycota</taxon>
        <taxon>Pezizomycotina</taxon>
        <taxon>Eurotiomycetes</taxon>
        <taxon>Eurotiomycetidae</taxon>
        <taxon>Eurotiales</taxon>
        <taxon>Aspergillaceae</taxon>
        <taxon>Penicillium</taxon>
    </lineage>
</organism>
<evidence type="ECO:0000313" key="1">
    <source>
        <dbReference type="EMBL" id="KAJ9473803.1"/>
    </source>
</evidence>
<gene>
    <name evidence="1" type="ORF">VN97_g13277</name>
</gene>
<proteinExistence type="predicted"/>
<comment type="caution">
    <text evidence="1">The sequence shown here is derived from an EMBL/GenBank/DDBJ whole genome shotgun (WGS) entry which is preliminary data.</text>
</comment>
<dbReference type="EMBL" id="LACB01001983">
    <property type="protein sequence ID" value="KAJ9473803.1"/>
    <property type="molecule type" value="Genomic_DNA"/>
</dbReference>
<protein>
    <submittedName>
        <fullName evidence="1">Uncharacterized protein</fullName>
    </submittedName>
</protein>
<reference evidence="1" key="2">
    <citation type="journal article" date="2016" name="Fungal Biol.">
        <title>Ochratoxin A production by Penicillium thymicola.</title>
        <authorList>
            <person name="Nguyen H.D.T."/>
            <person name="McMullin D.R."/>
            <person name="Ponomareva E."/>
            <person name="Riley R."/>
            <person name="Pomraning K.R."/>
            <person name="Baker S.E."/>
            <person name="Seifert K.A."/>
        </authorList>
    </citation>
    <scope>NUCLEOTIDE SEQUENCE</scope>
    <source>
        <strain evidence="1">DAOM 180753</strain>
    </source>
</reference>
<sequence>LHHAEQGAEPAWTRKDTFKVDLQRSSGTCADISMACEIYGSNTHDLA</sequence>
<accession>A0AAI9X1L3</accession>
<name>A0AAI9X1L3_PENTH</name>
<dbReference type="AlphaFoldDB" id="A0AAI9X1L3"/>
<feature type="non-terminal residue" evidence="1">
    <location>
        <position position="1"/>
    </location>
</feature>
<keyword evidence="2" id="KW-1185">Reference proteome</keyword>
<reference evidence="1" key="1">
    <citation type="submission" date="2015-06" db="EMBL/GenBank/DDBJ databases">
        <authorList>
            <person name="Nguyen H."/>
        </authorList>
    </citation>
    <scope>NUCLEOTIDE SEQUENCE</scope>
    <source>
        <strain evidence="1">DAOM 180753</strain>
    </source>
</reference>
<evidence type="ECO:0000313" key="2">
    <source>
        <dbReference type="Proteomes" id="UP001227192"/>
    </source>
</evidence>
<dbReference type="Proteomes" id="UP001227192">
    <property type="component" value="Unassembled WGS sequence"/>
</dbReference>